<evidence type="ECO:0000259" key="1">
    <source>
        <dbReference type="Pfam" id="PF13529"/>
    </source>
</evidence>
<dbReference type="InterPro" id="IPR039564">
    <property type="entry name" value="Peptidase_C39-like"/>
</dbReference>
<dbReference type="AlphaFoldDB" id="A0AA90NUQ3"/>
<feature type="domain" description="Peptidase C39-like" evidence="1">
    <location>
        <begin position="3"/>
        <end position="144"/>
    </location>
</feature>
<dbReference type="Pfam" id="PF13529">
    <property type="entry name" value="Peptidase_C39_2"/>
    <property type="match status" value="1"/>
</dbReference>
<evidence type="ECO:0000313" key="2">
    <source>
        <dbReference type="EMBL" id="MDP0589715.1"/>
    </source>
</evidence>
<organism evidence="2 3">
    <name type="scientific">Candidatus Endonucleibacter bathymodioli</name>
    <dbReference type="NCBI Taxonomy" id="539814"/>
    <lineage>
        <taxon>Bacteria</taxon>
        <taxon>Pseudomonadati</taxon>
        <taxon>Pseudomonadota</taxon>
        <taxon>Gammaproteobacteria</taxon>
        <taxon>Oceanospirillales</taxon>
        <taxon>Endozoicomonadaceae</taxon>
        <taxon>Candidatus Endonucleibacter</taxon>
    </lineage>
</organism>
<comment type="caution">
    <text evidence="2">The sequence shown here is derived from an EMBL/GenBank/DDBJ whole genome shotgun (WGS) entry which is preliminary data.</text>
</comment>
<dbReference type="EMBL" id="JASXSV010000019">
    <property type="protein sequence ID" value="MDP0589715.1"/>
    <property type="molecule type" value="Genomic_DNA"/>
</dbReference>
<sequence length="176" mass="19517">MLNTPFYSQRLTENNYQLEGFESIEDAKSWTKRICGLACLKMVIAKLTNQIVPLKSLLDQGLAVGGYMQGVGWVHQGLVEVASQYGIIGECQSIDDELELIDKALDSGKLVIASVSCGFDQKKKGGHLVLIIGAKADGFLIHHPSSEENEQWYHHLVSRDDFMRCFSENGNIITIS</sequence>
<dbReference type="Proteomes" id="UP001178148">
    <property type="component" value="Unassembled WGS sequence"/>
</dbReference>
<keyword evidence="3" id="KW-1185">Reference proteome</keyword>
<name>A0AA90NUQ3_9GAMM</name>
<dbReference type="Gene3D" id="3.90.70.10">
    <property type="entry name" value="Cysteine proteinases"/>
    <property type="match status" value="1"/>
</dbReference>
<protein>
    <submittedName>
        <fullName evidence="2">C39 family peptidase</fullName>
    </submittedName>
</protein>
<gene>
    <name evidence="2" type="ORF">QS748_11215</name>
</gene>
<proteinExistence type="predicted"/>
<accession>A0AA90NUQ3</accession>
<reference evidence="2 3" key="1">
    <citation type="journal article" date="2023" name="bioRxiv">
        <title>An intranuclear bacterial parasite of deep-sea mussels expresses apoptosis inhibitors acquired from its host.</title>
        <authorList>
            <person name="Gonzalez Porras M.A."/>
            <person name="Assie A."/>
            <person name="Tietjen M."/>
            <person name="Violette M."/>
            <person name="Kleiner M."/>
            <person name="Gruber-Vodicka H."/>
            <person name="Dubilier N."/>
            <person name="Leisch N."/>
        </authorList>
    </citation>
    <scope>NUCLEOTIDE SEQUENCE [LARGE SCALE GENOMIC DNA]</scope>
    <source>
        <strain evidence="2">IAP13</strain>
    </source>
</reference>
<evidence type="ECO:0000313" key="3">
    <source>
        <dbReference type="Proteomes" id="UP001178148"/>
    </source>
</evidence>